<dbReference type="Proteomes" id="UP000004827">
    <property type="component" value="Unassembled WGS sequence"/>
</dbReference>
<dbReference type="EMBL" id="ACYU01000179">
    <property type="protein sequence ID" value="EEW05489.1"/>
    <property type="molecule type" value="Genomic_DNA"/>
</dbReference>
<dbReference type="InterPro" id="IPR050534">
    <property type="entry name" value="Coronavir_polyprotein_1ab"/>
</dbReference>
<dbReference type="Pfam" id="PF13086">
    <property type="entry name" value="AAA_11"/>
    <property type="match status" value="1"/>
</dbReference>
<dbReference type="PANTHER" id="PTHR43788">
    <property type="entry name" value="DNA2/NAM7 HELICASE FAMILY MEMBER"/>
    <property type="match status" value="1"/>
</dbReference>
<keyword evidence="3" id="KW-0378">Hydrolase</keyword>
<evidence type="ECO:0000256" key="1">
    <source>
        <dbReference type="ARBA" id="ARBA00007913"/>
    </source>
</evidence>
<dbReference type="GO" id="GO:0043139">
    <property type="term" value="F:5'-3' DNA helicase activity"/>
    <property type="evidence" value="ECO:0007669"/>
    <property type="project" value="TreeGrafter"/>
</dbReference>
<dbReference type="InterPro" id="IPR027417">
    <property type="entry name" value="P-loop_NTPase"/>
</dbReference>
<feature type="domain" description="DNA2/NAM7 helicase helicase" evidence="6">
    <location>
        <begin position="364"/>
        <end position="838"/>
    </location>
</feature>
<feature type="domain" description="DNA2/NAM7 helicase-like C-terminal" evidence="7">
    <location>
        <begin position="894"/>
        <end position="1069"/>
    </location>
</feature>
<dbReference type="PANTHER" id="PTHR43788:SF8">
    <property type="entry name" value="DNA-BINDING PROTEIN SMUBP-2"/>
    <property type="match status" value="1"/>
</dbReference>
<gene>
    <name evidence="8" type="ORF">VMB_33150</name>
</gene>
<evidence type="ECO:0000256" key="3">
    <source>
        <dbReference type="ARBA" id="ARBA00022801"/>
    </source>
</evidence>
<evidence type="ECO:0000313" key="9">
    <source>
        <dbReference type="Proteomes" id="UP000004827"/>
    </source>
</evidence>
<proteinExistence type="inferred from homology"/>
<dbReference type="SUPFAM" id="SSF52540">
    <property type="entry name" value="P-loop containing nucleoside triphosphate hydrolases"/>
    <property type="match status" value="1"/>
</dbReference>
<dbReference type="Pfam" id="PF13087">
    <property type="entry name" value="AAA_12"/>
    <property type="match status" value="1"/>
</dbReference>
<evidence type="ECO:0000256" key="4">
    <source>
        <dbReference type="ARBA" id="ARBA00022806"/>
    </source>
</evidence>
<dbReference type="GO" id="GO:0016787">
    <property type="term" value="F:hydrolase activity"/>
    <property type="evidence" value="ECO:0007669"/>
    <property type="project" value="UniProtKB-KW"/>
</dbReference>
<evidence type="ECO:0000313" key="8">
    <source>
        <dbReference type="EMBL" id="EEW05489.1"/>
    </source>
</evidence>
<evidence type="ECO:0000256" key="5">
    <source>
        <dbReference type="ARBA" id="ARBA00022840"/>
    </source>
</evidence>
<dbReference type="Gene3D" id="3.40.50.300">
    <property type="entry name" value="P-loop containing nucleotide triphosphate hydrolases"/>
    <property type="match status" value="2"/>
</dbReference>
<comment type="similarity">
    <text evidence="1">Belongs to the DNA2/NAM7 helicase family.</text>
</comment>
<dbReference type="InterPro" id="IPR041679">
    <property type="entry name" value="DNA2/NAM7-like_C"/>
</dbReference>
<evidence type="ECO:0000259" key="6">
    <source>
        <dbReference type="Pfam" id="PF13086"/>
    </source>
</evidence>
<keyword evidence="2" id="KW-0547">Nucleotide-binding</keyword>
<name>D2YIG8_VIBMI</name>
<accession>D2YIG8</accession>
<reference evidence="8 9" key="1">
    <citation type="journal article" date="2009" name="BMC Evol. Biol.">
        <title>Genomic taxonomy of Vibrios.</title>
        <authorList>
            <person name="Thompson C.C."/>
            <person name="Vicente A.C."/>
            <person name="Souza R.C."/>
            <person name="Vasconcelos A.T."/>
            <person name="Vesth T."/>
            <person name="Alves N.Jr."/>
            <person name="Ussery D.W."/>
            <person name="Iida T."/>
            <person name="Thompson F.L."/>
        </authorList>
    </citation>
    <scope>NUCLEOTIDE SEQUENCE [LARGE SCALE GENOMIC DNA]</scope>
    <source>
        <strain evidence="8 9">VM603</strain>
    </source>
</reference>
<sequence length="1103" mass="125396">MNKDQALNILEYWHKIEFFDSTELGDISKQGNGAIHYNLQQLLEMPESVPWINRNHIRRAGERYSPTEHYSYQVYLGLFWRSEIFEAGKQYLPSYEENSLDGNERNQDSGFTCSVIIHVDQFGKIDLEKTQISTAPWAIGKTQNKQLHELKLRDFDNQSQELCEKLREVCVVANNIKHEQGSPNVLTTYELLEFTKLIGEWSKFQPTSDKPIPFMLIELVRQKHRPNEPKPALPDYSLGALPDLSDLPQHIEKYREENTTQPAVTELPQASGSSAKPTIAILNSFYIRDIERVIEQLRKGEIAADSALAAYLGDIPQRESDLLSKEGQSLIRKHLSLDMTPKGRWLGEDKYSMSLMQQFAINTLYQELTNQGVYSVNGPPGTGKTTMLRDIIANNLVCRARAIANLSSIADSVSSTMKTEIADKNVTIPVLNPLLTGYEMVVVSSNNTAVENITKELPQSKALGERYQSVEFFKTAAQKLATKHVYPKNNQGKVKLKSLKPKEDCWGVMAAAIGNQTNRKVVNDSLFFLKPENLDVEIGAEGYQTLFESIKAQANKSVDVHKAFSSAQQEFIQAEQELTQCLAELKKLQFIELQQRCLKEYEQKLARLEYRCLQLDTFVSRLKYKQLPYLLFFLPEFWIARLRVAKMKARYVHFCKEKSLMIRKVANFKSELERQIEQCRDFQSKYHDVTFDDGVADLENADMQRSAFGHGMELNQKRANVAYKAIELHQVWIASAYKHFKLWSMEEGVLHHISKTLTNSINDPKASKVMWQWLFMFIPVVSSTFASVARQFCKLGKEDIGWLFVDEAGQASPQQAVGAFYRAKRVVVVGDPLQIEPVFTIPPEFVEGFAKEMLGEEEWRTWSPTKTSVQRLADRVNRYGTQMIAKSEWLGSPLRVHRRCDEPMFSIANKVAYNEKMFHGNESPEGVAHNVWGQSAWLDVSGETDGKHYVPNQGRCVAKMLLAHYQAAHTLPDVYIISPFRKVADGVRKALPDYLTSQGLSEEEVKKWSKGRIGTVHTFQGKEEKAVIFVLGVSESTKGSAYWASSKANILNVAVTRAKKQVYIVGSKKIWAGLDHFCQANTLLETPELYQNAVVDTPEEALA</sequence>
<dbReference type="RefSeq" id="WP_001030778.1">
    <property type="nucleotide sequence ID" value="NZ_ACYU01000179.1"/>
</dbReference>
<evidence type="ECO:0000256" key="2">
    <source>
        <dbReference type="ARBA" id="ARBA00022741"/>
    </source>
</evidence>
<organism evidence="8 9">
    <name type="scientific">Vibrio mimicus VM603</name>
    <dbReference type="NCBI Taxonomy" id="671074"/>
    <lineage>
        <taxon>Bacteria</taxon>
        <taxon>Pseudomonadati</taxon>
        <taxon>Pseudomonadota</taxon>
        <taxon>Gammaproteobacteria</taxon>
        <taxon>Vibrionales</taxon>
        <taxon>Vibrionaceae</taxon>
        <taxon>Vibrio</taxon>
    </lineage>
</organism>
<keyword evidence="4" id="KW-0347">Helicase</keyword>
<dbReference type="GO" id="GO:0005524">
    <property type="term" value="F:ATP binding"/>
    <property type="evidence" value="ECO:0007669"/>
    <property type="project" value="UniProtKB-KW"/>
</dbReference>
<evidence type="ECO:0000259" key="7">
    <source>
        <dbReference type="Pfam" id="PF13087"/>
    </source>
</evidence>
<protein>
    <submittedName>
        <fullName evidence="8">Uncharacterized protein</fullName>
    </submittedName>
</protein>
<dbReference type="InterPro" id="IPR041677">
    <property type="entry name" value="DNA2/NAM7_AAA_11"/>
</dbReference>
<dbReference type="AlphaFoldDB" id="D2YIG8"/>
<comment type="caution">
    <text evidence="8">The sequence shown here is derived from an EMBL/GenBank/DDBJ whole genome shotgun (WGS) entry which is preliminary data.</text>
</comment>
<keyword evidence="5" id="KW-0067">ATP-binding</keyword>